<dbReference type="InterPro" id="IPR043129">
    <property type="entry name" value="ATPase_NBD"/>
</dbReference>
<gene>
    <name evidence="2" type="ORF">C8P68_104375</name>
</gene>
<dbReference type="Gene3D" id="3.30.420.150">
    <property type="entry name" value="Exopolyphosphatase. Domain 2"/>
    <property type="match status" value="1"/>
</dbReference>
<dbReference type="InterPro" id="IPR003695">
    <property type="entry name" value="Ppx_GppA_N"/>
</dbReference>
<dbReference type="OrthoDB" id="9814545at2"/>
<accession>A0A2T5J9Y9</accession>
<dbReference type="GO" id="GO:0016462">
    <property type="term" value="F:pyrophosphatase activity"/>
    <property type="evidence" value="ECO:0007669"/>
    <property type="project" value="TreeGrafter"/>
</dbReference>
<organism evidence="2 3">
    <name type="scientific">Mucilaginibacter yixingensis</name>
    <dbReference type="NCBI Taxonomy" id="1295612"/>
    <lineage>
        <taxon>Bacteria</taxon>
        <taxon>Pseudomonadati</taxon>
        <taxon>Bacteroidota</taxon>
        <taxon>Sphingobacteriia</taxon>
        <taxon>Sphingobacteriales</taxon>
        <taxon>Sphingobacteriaceae</taxon>
        <taxon>Mucilaginibacter</taxon>
    </lineage>
</organism>
<dbReference type="InterPro" id="IPR050273">
    <property type="entry name" value="GppA/Ppx_hydrolase"/>
</dbReference>
<keyword evidence="3" id="KW-1185">Reference proteome</keyword>
<dbReference type="Proteomes" id="UP000244168">
    <property type="component" value="Unassembled WGS sequence"/>
</dbReference>
<dbReference type="CDD" id="cd24055">
    <property type="entry name" value="ASKHA_NBD_ChPPX-like"/>
    <property type="match status" value="1"/>
</dbReference>
<evidence type="ECO:0000313" key="2">
    <source>
        <dbReference type="EMBL" id="PTQ96882.1"/>
    </source>
</evidence>
<comment type="caution">
    <text evidence="2">The sequence shown here is derived from an EMBL/GenBank/DDBJ whole genome shotgun (WGS) entry which is preliminary data.</text>
</comment>
<dbReference type="PANTHER" id="PTHR30005">
    <property type="entry name" value="EXOPOLYPHOSPHATASE"/>
    <property type="match status" value="1"/>
</dbReference>
<dbReference type="PANTHER" id="PTHR30005:SF0">
    <property type="entry name" value="RETROGRADE REGULATION PROTEIN 2"/>
    <property type="match status" value="1"/>
</dbReference>
<name>A0A2T5J9Y9_9SPHI</name>
<dbReference type="Pfam" id="PF02541">
    <property type="entry name" value="Ppx-GppA"/>
    <property type="match status" value="1"/>
</dbReference>
<sequence length="317" mass="34654">MTNAEQTNTTKGPVAVMDLGTNTFHLLIADGQGSNYQELVHITEPVKLGQGGINKGVIQPDAFERGITTMNRFGDHIKQHHVKAVKAMATSAMRSTSNGPDFIAQVKQNTGIEIEIIDGNAEAAYIYQGVNASGCLGNERSLILDIGGGSVEFIICNNERIYWKQSFEIGAARLMDKFHQTDPIPADCIGELNEYLEATLQPLFEAAKQMPVSRVVGSSGAFETFAEVIELEKGNPFDLKTLKCMEFEEDDFIALTSRLIASSHQERAVIKGIIPLRVDMIVSASLVTRYVMHKLGIHQVAMTTWALKEGVLVGLLS</sequence>
<reference evidence="2 3" key="1">
    <citation type="submission" date="2018-04" db="EMBL/GenBank/DDBJ databases">
        <title>Genomic Encyclopedia of Archaeal and Bacterial Type Strains, Phase II (KMG-II): from individual species to whole genera.</title>
        <authorList>
            <person name="Goeker M."/>
        </authorList>
    </citation>
    <scope>NUCLEOTIDE SEQUENCE [LARGE SCALE GENOMIC DNA]</scope>
    <source>
        <strain evidence="2 3">DSM 26809</strain>
    </source>
</reference>
<feature type="domain" description="Ppx/GppA phosphatase N-terminal" evidence="1">
    <location>
        <begin position="33"/>
        <end position="316"/>
    </location>
</feature>
<evidence type="ECO:0000313" key="3">
    <source>
        <dbReference type="Proteomes" id="UP000244168"/>
    </source>
</evidence>
<dbReference type="AlphaFoldDB" id="A0A2T5J9Y9"/>
<dbReference type="RefSeq" id="WP_107828823.1">
    <property type="nucleotide sequence ID" value="NZ_CP160205.1"/>
</dbReference>
<evidence type="ECO:0000259" key="1">
    <source>
        <dbReference type="Pfam" id="PF02541"/>
    </source>
</evidence>
<dbReference type="SUPFAM" id="SSF53067">
    <property type="entry name" value="Actin-like ATPase domain"/>
    <property type="match status" value="2"/>
</dbReference>
<proteinExistence type="predicted"/>
<dbReference type="EMBL" id="QAOQ01000004">
    <property type="protein sequence ID" value="PTQ96882.1"/>
    <property type="molecule type" value="Genomic_DNA"/>
</dbReference>
<protein>
    <submittedName>
        <fullName evidence="2">Exopolyphosphatase/guanosine-5'-triphosphate, 3'-diphosphate pyrophosphatase</fullName>
    </submittedName>
</protein>
<dbReference type="Gene3D" id="3.30.420.40">
    <property type="match status" value="1"/>
</dbReference>